<comment type="similarity">
    <text evidence="1">Belongs to the DprA/Smf family.</text>
</comment>
<reference evidence="5" key="1">
    <citation type="journal article" date="2021" name="PeerJ">
        <title>Extensive microbial diversity within the chicken gut microbiome revealed by metagenomics and culture.</title>
        <authorList>
            <person name="Gilroy R."/>
            <person name="Ravi A."/>
            <person name="Getino M."/>
            <person name="Pursley I."/>
            <person name="Horton D.L."/>
            <person name="Alikhan N.F."/>
            <person name="Baker D."/>
            <person name="Gharbi K."/>
            <person name="Hall N."/>
            <person name="Watson M."/>
            <person name="Adriaenssens E.M."/>
            <person name="Foster-Nyarko E."/>
            <person name="Jarju S."/>
            <person name="Secka A."/>
            <person name="Antonio M."/>
            <person name="Oren A."/>
            <person name="Chaudhuri R.R."/>
            <person name="La Ragione R."/>
            <person name="Hildebrand F."/>
            <person name="Pallen M.J."/>
        </authorList>
    </citation>
    <scope>NUCLEOTIDE SEQUENCE</scope>
    <source>
        <strain evidence="5">5790</strain>
    </source>
</reference>
<dbReference type="Gene3D" id="3.40.50.450">
    <property type="match status" value="1"/>
</dbReference>
<feature type="compositionally biased region" description="Basic and acidic residues" evidence="2">
    <location>
        <begin position="332"/>
        <end position="341"/>
    </location>
</feature>
<dbReference type="Proteomes" id="UP000824162">
    <property type="component" value="Unassembled WGS sequence"/>
</dbReference>
<evidence type="ECO:0000313" key="5">
    <source>
        <dbReference type="EMBL" id="HIV86299.1"/>
    </source>
</evidence>
<feature type="domain" description="DprA winged helix" evidence="4">
    <location>
        <begin position="348"/>
        <end position="400"/>
    </location>
</feature>
<gene>
    <name evidence="5" type="primary">dprA</name>
    <name evidence="5" type="ORF">H9900_05760</name>
</gene>
<evidence type="ECO:0000313" key="6">
    <source>
        <dbReference type="Proteomes" id="UP000824162"/>
    </source>
</evidence>
<dbReference type="InterPro" id="IPR036388">
    <property type="entry name" value="WH-like_DNA-bd_sf"/>
</dbReference>
<dbReference type="AlphaFoldDB" id="A0A9D1TML7"/>
<dbReference type="Gene3D" id="1.10.10.10">
    <property type="entry name" value="Winged helix-like DNA-binding domain superfamily/Winged helix DNA-binding domain"/>
    <property type="match status" value="1"/>
</dbReference>
<name>A0A9D1TML7_9FIRM</name>
<accession>A0A9D1TML7</accession>
<organism evidence="5 6">
    <name type="scientific">Candidatus Monoglobus merdigallinarum</name>
    <dbReference type="NCBI Taxonomy" id="2838698"/>
    <lineage>
        <taxon>Bacteria</taxon>
        <taxon>Bacillati</taxon>
        <taxon>Bacillota</taxon>
        <taxon>Clostridia</taxon>
        <taxon>Monoglobales</taxon>
        <taxon>Monoglobaceae</taxon>
        <taxon>Monoglobus</taxon>
    </lineage>
</organism>
<dbReference type="InterPro" id="IPR057666">
    <property type="entry name" value="DrpA_SLOG"/>
</dbReference>
<dbReference type="SUPFAM" id="SSF102405">
    <property type="entry name" value="MCP/YpsA-like"/>
    <property type="match status" value="1"/>
</dbReference>
<evidence type="ECO:0000256" key="2">
    <source>
        <dbReference type="SAM" id="MobiDB-lite"/>
    </source>
</evidence>
<reference evidence="5" key="2">
    <citation type="submission" date="2021-04" db="EMBL/GenBank/DDBJ databases">
        <authorList>
            <person name="Gilroy R."/>
        </authorList>
    </citation>
    <scope>NUCLEOTIDE SEQUENCE</scope>
    <source>
        <strain evidence="5">5790</strain>
    </source>
</reference>
<protein>
    <submittedName>
        <fullName evidence="5">DNA-processing protein DprA</fullName>
    </submittedName>
</protein>
<sequence>MDKKRLREIIWLNCVCGHSPRLIYKCISLVGSAREIFEDSVDKKVLRKLFPSVSYLWDRRHLQEADEILENCEKNNIRVLTVFDPEYPDMLRNTEYAPQVLYMLGENFNINDYLCVSVVGTRRASRDAVRFTEKLCYDIAKEGIVVVSGMALGIDAAAHIGALRAGQRTVAVLAGGVDIVYPAKNRHLYETILSRGAVISERPPGCRGEASFYQERNRIIAGLSYGTVIVEGRVRSGASITAKYAQEYNRDVFAVPGRPSDPNAFLPNSLIRDGAVTVLSSDDVYYEYADMSCELENGVLALRDEIGDMGSVSDDESDKKYKYNNGKKSKRKQEEPQQKKELNLDGFSEKERIILKYLYTFDEPVHIDEIIRNTELDVSEVNSLVVILQVKGAVSQHPGNYYSLINNGG</sequence>
<dbReference type="Pfam" id="PF17782">
    <property type="entry name" value="WHD_DprA"/>
    <property type="match status" value="1"/>
</dbReference>
<proteinExistence type="inferred from homology"/>
<evidence type="ECO:0000259" key="4">
    <source>
        <dbReference type="Pfam" id="PF17782"/>
    </source>
</evidence>
<feature type="domain" description="Smf/DprA SLOG" evidence="3">
    <location>
        <begin position="79"/>
        <end position="287"/>
    </location>
</feature>
<comment type="caution">
    <text evidence="5">The sequence shown here is derived from an EMBL/GenBank/DDBJ whole genome shotgun (WGS) entry which is preliminary data.</text>
</comment>
<dbReference type="Pfam" id="PF02481">
    <property type="entry name" value="DNA_processg_A"/>
    <property type="match status" value="1"/>
</dbReference>
<dbReference type="NCBIfam" id="TIGR00732">
    <property type="entry name" value="dprA"/>
    <property type="match status" value="1"/>
</dbReference>
<dbReference type="PANTHER" id="PTHR43022:SF1">
    <property type="entry name" value="PROTEIN SMF"/>
    <property type="match status" value="1"/>
</dbReference>
<dbReference type="EMBL" id="DXIJ01000120">
    <property type="protein sequence ID" value="HIV86299.1"/>
    <property type="molecule type" value="Genomic_DNA"/>
</dbReference>
<feature type="region of interest" description="Disordered" evidence="2">
    <location>
        <begin position="311"/>
        <end position="341"/>
    </location>
</feature>
<evidence type="ECO:0000259" key="3">
    <source>
        <dbReference type="Pfam" id="PF02481"/>
    </source>
</evidence>
<dbReference type="InterPro" id="IPR041614">
    <property type="entry name" value="DprA_WH"/>
</dbReference>
<evidence type="ECO:0000256" key="1">
    <source>
        <dbReference type="ARBA" id="ARBA00006525"/>
    </source>
</evidence>
<dbReference type="PANTHER" id="PTHR43022">
    <property type="entry name" value="PROTEIN SMF"/>
    <property type="match status" value="1"/>
</dbReference>
<dbReference type="InterPro" id="IPR003488">
    <property type="entry name" value="DprA"/>
</dbReference>
<dbReference type="GO" id="GO:0009294">
    <property type="term" value="P:DNA-mediated transformation"/>
    <property type="evidence" value="ECO:0007669"/>
    <property type="project" value="InterPro"/>
</dbReference>